<evidence type="ECO:0000256" key="10">
    <source>
        <dbReference type="ARBA" id="ARBA00023136"/>
    </source>
</evidence>
<keyword evidence="8 11" id="KW-1133">Transmembrane helix</keyword>
<dbReference type="InterPro" id="IPR014222">
    <property type="entry name" value="Cyt_c_oxidase_su2"/>
</dbReference>
<evidence type="ECO:0000256" key="11">
    <source>
        <dbReference type="SAM" id="Phobius"/>
    </source>
</evidence>
<evidence type="ECO:0000256" key="2">
    <source>
        <dbReference type="ARBA" id="ARBA00007866"/>
    </source>
</evidence>
<feature type="transmembrane region" description="Helical" evidence="11">
    <location>
        <begin position="30"/>
        <end position="52"/>
    </location>
</feature>
<evidence type="ECO:0000313" key="13">
    <source>
        <dbReference type="EMBL" id="MXR51896.1"/>
    </source>
</evidence>
<keyword evidence="9" id="KW-0186">Copper</keyword>
<comment type="subcellular location">
    <subcellularLocation>
        <location evidence="1">Membrane</location>
        <topology evidence="1">Multi-pass membrane protein</topology>
    </subcellularLocation>
</comment>
<dbReference type="EMBL" id="WUUT01000003">
    <property type="protein sequence ID" value="MXR51896.1"/>
    <property type="molecule type" value="Genomic_DNA"/>
</dbReference>
<dbReference type="PROSITE" id="PS00078">
    <property type="entry name" value="COX2"/>
    <property type="match status" value="1"/>
</dbReference>
<feature type="domain" description="Cytochrome oxidase subunit II copper A binding" evidence="12">
    <location>
        <begin position="136"/>
        <end position="268"/>
    </location>
</feature>
<dbReference type="GO" id="GO:0016020">
    <property type="term" value="C:membrane"/>
    <property type="evidence" value="ECO:0007669"/>
    <property type="project" value="UniProtKB-SubCell"/>
</dbReference>
<evidence type="ECO:0000256" key="9">
    <source>
        <dbReference type="ARBA" id="ARBA00023008"/>
    </source>
</evidence>
<keyword evidence="3" id="KW-0813">Transport</keyword>
<dbReference type="GO" id="GO:0004129">
    <property type="term" value="F:cytochrome-c oxidase activity"/>
    <property type="evidence" value="ECO:0007669"/>
    <property type="project" value="InterPro"/>
</dbReference>
<dbReference type="InterPro" id="IPR045187">
    <property type="entry name" value="CcO_II"/>
</dbReference>
<dbReference type="PANTHER" id="PTHR22888:SF9">
    <property type="entry name" value="CYTOCHROME C OXIDASE SUBUNIT 2"/>
    <property type="match status" value="1"/>
</dbReference>
<dbReference type="PROSITE" id="PS50857">
    <property type="entry name" value="COX2_CUA"/>
    <property type="match status" value="1"/>
</dbReference>
<keyword evidence="14" id="KW-1185">Reference proteome</keyword>
<protein>
    <submittedName>
        <fullName evidence="13">Cytochrome c oxidase subunit II</fullName>
        <ecNumber evidence="13">1.9.3.1</ecNumber>
    </submittedName>
</protein>
<dbReference type="AlphaFoldDB" id="A0A6B0T6S7"/>
<keyword evidence="13" id="KW-0560">Oxidoreductase</keyword>
<comment type="similarity">
    <text evidence="2">Belongs to the cytochrome c oxidase subunit 2 family.</text>
</comment>
<evidence type="ECO:0000313" key="14">
    <source>
        <dbReference type="Proteomes" id="UP000466535"/>
    </source>
</evidence>
<keyword evidence="7" id="KW-0249">Electron transport</keyword>
<keyword evidence="10 11" id="KW-0472">Membrane</keyword>
<keyword evidence="5 11" id="KW-0812">Transmembrane</keyword>
<reference evidence="13 14" key="1">
    <citation type="submission" date="2019-12" db="EMBL/GenBank/DDBJ databases">
        <title>Isolation and characterization of three novel carbon monoxide-oxidizing members of Halobacteria from salione crusts and soils.</title>
        <authorList>
            <person name="Myers M.R."/>
            <person name="King G.M."/>
        </authorList>
    </citation>
    <scope>NUCLEOTIDE SEQUENCE [LARGE SCALE GENOMIC DNA]</scope>
    <source>
        <strain evidence="13 14">WSH3</strain>
    </source>
</reference>
<dbReference type="EC" id="1.9.3.1" evidence="13"/>
<evidence type="ECO:0000256" key="6">
    <source>
        <dbReference type="ARBA" id="ARBA00022723"/>
    </source>
</evidence>
<gene>
    <name evidence="13" type="primary">coxB</name>
    <name evidence="13" type="ORF">GRX03_09800</name>
</gene>
<evidence type="ECO:0000256" key="4">
    <source>
        <dbReference type="ARBA" id="ARBA00022660"/>
    </source>
</evidence>
<organism evidence="13 14">
    <name type="scientific">Halovenus carboxidivorans</name>
    <dbReference type="NCBI Taxonomy" id="2692199"/>
    <lineage>
        <taxon>Archaea</taxon>
        <taxon>Methanobacteriati</taxon>
        <taxon>Methanobacteriota</taxon>
        <taxon>Stenosarchaea group</taxon>
        <taxon>Halobacteria</taxon>
        <taxon>Halobacteriales</taxon>
        <taxon>Haloarculaceae</taxon>
        <taxon>Halovenus</taxon>
    </lineage>
</organism>
<evidence type="ECO:0000259" key="12">
    <source>
        <dbReference type="PROSITE" id="PS50857"/>
    </source>
</evidence>
<comment type="caution">
    <text evidence="13">The sequence shown here is derived from an EMBL/GenBank/DDBJ whole genome shotgun (WGS) entry which is preliminary data.</text>
</comment>
<dbReference type="GO" id="GO:0016491">
    <property type="term" value="F:oxidoreductase activity"/>
    <property type="evidence" value="ECO:0007669"/>
    <property type="project" value="UniProtKB-KW"/>
</dbReference>
<evidence type="ECO:0000256" key="7">
    <source>
        <dbReference type="ARBA" id="ARBA00022982"/>
    </source>
</evidence>
<dbReference type="Proteomes" id="UP000466535">
    <property type="component" value="Unassembled WGS sequence"/>
</dbReference>
<dbReference type="PANTHER" id="PTHR22888">
    <property type="entry name" value="CYTOCHROME C OXIDASE, SUBUNIT II"/>
    <property type="match status" value="1"/>
</dbReference>
<dbReference type="SUPFAM" id="SSF49503">
    <property type="entry name" value="Cupredoxins"/>
    <property type="match status" value="1"/>
</dbReference>
<dbReference type="InterPro" id="IPR002429">
    <property type="entry name" value="CcO_II-like_C"/>
</dbReference>
<dbReference type="GO" id="GO:0042773">
    <property type="term" value="P:ATP synthesis coupled electron transport"/>
    <property type="evidence" value="ECO:0007669"/>
    <property type="project" value="TreeGrafter"/>
</dbReference>
<dbReference type="InterPro" id="IPR008972">
    <property type="entry name" value="Cupredoxin"/>
</dbReference>
<name>A0A6B0T6S7_9EURY</name>
<evidence type="ECO:0000256" key="1">
    <source>
        <dbReference type="ARBA" id="ARBA00004141"/>
    </source>
</evidence>
<dbReference type="GO" id="GO:0005507">
    <property type="term" value="F:copper ion binding"/>
    <property type="evidence" value="ECO:0007669"/>
    <property type="project" value="InterPro"/>
</dbReference>
<evidence type="ECO:0000256" key="3">
    <source>
        <dbReference type="ARBA" id="ARBA00022448"/>
    </source>
</evidence>
<dbReference type="InterPro" id="IPR001505">
    <property type="entry name" value="Copper_CuA"/>
</dbReference>
<evidence type="ECO:0000256" key="5">
    <source>
        <dbReference type="ARBA" id="ARBA00022692"/>
    </source>
</evidence>
<keyword evidence="6" id="KW-0479">Metal-binding</keyword>
<accession>A0A6B0T6S7</accession>
<dbReference type="PRINTS" id="PR01166">
    <property type="entry name" value="CYCOXIDASEII"/>
</dbReference>
<proteinExistence type="inferred from homology"/>
<dbReference type="NCBIfam" id="TIGR02866">
    <property type="entry name" value="CoxB"/>
    <property type="match status" value="1"/>
</dbReference>
<feature type="transmembrane region" description="Helical" evidence="11">
    <location>
        <begin position="103"/>
        <end position="128"/>
    </location>
</feature>
<sequence length="284" mass="31438">MLGTGLTGSSILRHMPVAQAGQSQADVFGQLYLVFLVLGTIVGTVVISYTVYNAYKYRTTVGDADGRYDVDEEELAETDDYDVARPRQGEIPTGQGKGGGKKLFMSFGISAFLVLGLIIYSYTMLLYVEDTGQGQGNAIEVDVEGYQFGWDYTYFEDEVSNDSQVLASSDYNATKLHPEADSDALVVPKGTTVRLDVTSRDVWHNYGIPEFRAKTDAIPGETTHTWFKAEKTGLYQANCYELCGQGHSNMNGDVLVVEKQRFIDWYTSQENTDASQIEFMEVSS</sequence>
<dbReference type="Pfam" id="PF00116">
    <property type="entry name" value="COX2"/>
    <property type="match status" value="1"/>
</dbReference>
<dbReference type="Gene3D" id="2.60.40.420">
    <property type="entry name" value="Cupredoxins - blue copper proteins"/>
    <property type="match status" value="1"/>
</dbReference>
<keyword evidence="4" id="KW-0679">Respiratory chain</keyword>
<evidence type="ECO:0000256" key="8">
    <source>
        <dbReference type="ARBA" id="ARBA00022989"/>
    </source>
</evidence>